<dbReference type="EC" id="2.7.3.3" evidence="1"/>
<dbReference type="GO" id="GO:0005615">
    <property type="term" value="C:extracellular space"/>
    <property type="evidence" value="ECO:0007669"/>
    <property type="project" value="TreeGrafter"/>
</dbReference>
<reference evidence="8 9" key="1">
    <citation type="submission" date="2015-04" db="EMBL/GenBank/DDBJ databases">
        <title>Lasius niger genome sequencing.</title>
        <authorList>
            <person name="Konorov E.A."/>
            <person name="Nikitin M.A."/>
            <person name="Kirill M.V."/>
            <person name="Chang P."/>
        </authorList>
    </citation>
    <scope>NUCLEOTIDE SEQUENCE [LARGE SCALE GENOMIC DNA]</scope>
    <source>
        <tissue evidence="8">Whole</tissue>
    </source>
</reference>
<dbReference type="GO" id="GO:0005524">
    <property type="term" value="F:ATP binding"/>
    <property type="evidence" value="ECO:0007669"/>
    <property type="project" value="UniProtKB-UniRule"/>
</dbReference>
<protein>
    <recommendedName>
        <fullName evidence="1">arginine kinase</fullName>
        <ecNumber evidence="1">2.7.3.3</ecNumber>
    </recommendedName>
</protein>
<evidence type="ECO:0000256" key="2">
    <source>
        <dbReference type="ARBA" id="ARBA00022679"/>
    </source>
</evidence>
<evidence type="ECO:0000313" key="8">
    <source>
        <dbReference type="EMBL" id="KMQ91583.1"/>
    </source>
</evidence>
<evidence type="ECO:0000256" key="3">
    <source>
        <dbReference type="ARBA" id="ARBA00022741"/>
    </source>
</evidence>
<keyword evidence="3 6" id="KW-0547">Nucleotide-binding</keyword>
<proteinExistence type="inferred from homology"/>
<comment type="caution">
    <text evidence="6">Lacks conserved residue(s) required for the propagation of feature annotation.</text>
</comment>
<evidence type="ECO:0000256" key="1">
    <source>
        <dbReference type="ARBA" id="ARBA00012230"/>
    </source>
</evidence>
<feature type="binding site" evidence="6">
    <location>
        <position position="88"/>
    </location>
    <ligand>
        <name>ATP</name>
        <dbReference type="ChEBI" id="CHEBI:30616"/>
    </ligand>
</feature>
<dbReference type="PANTHER" id="PTHR11547:SF38">
    <property type="entry name" value="ARGININE KINASE 1-RELATED"/>
    <property type="match status" value="1"/>
</dbReference>
<dbReference type="PROSITE" id="PS51510">
    <property type="entry name" value="PHOSPHAGEN_KINASE_C"/>
    <property type="match status" value="1"/>
</dbReference>
<evidence type="ECO:0000256" key="6">
    <source>
        <dbReference type="PROSITE-ProRule" id="PRU00843"/>
    </source>
</evidence>
<dbReference type="PaxDb" id="67767-A0A0J7KMK7"/>
<dbReference type="InterPro" id="IPR014746">
    <property type="entry name" value="Gln_synth/guanido_kin_cat_dom"/>
</dbReference>
<feature type="domain" description="Phosphagen kinase C-terminal" evidence="7">
    <location>
        <begin position="22"/>
        <end position="110"/>
    </location>
</feature>
<name>A0A0J7KMK7_LASNI</name>
<sequence length="110" mass="12677">MSTMFVPTWIGASQKKWVILIPGENTRIRCVKSIKGYPFNPAMSEIHCCELKRKVQEALTLLKEELKGTYYTLGALDKQIRQQLLDDHFLFNEGKDKQFLKAANQISTNE</sequence>
<dbReference type="OrthoDB" id="10363144at2759"/>
<evidence type="ECO:0000259" key="7">
    <source>
        <dbReference type="PROSITE" id="PS51510"/>
    </source>
</evidence>
<organism evidence="8 9">
    <name type="scientific">Lasius niger</name>
    <name type="common">Black garden ant</name>
    <dbReference type="NCBI Taxonomy" id="67767"/>
    <lineage>
        <taxon>Eukaryota</taxon>
        <taxon>Metazoa</taxon>
        <taxon>Ecdysozoa</taxon>
        <taxon>Arthropoda</taxon>
        <taxon>Hexapoda</taxon>
        <taxon>Insecta</taxon>
        <taxon>Pterygota</taxon>
        <taxon>Neoptera</taxon>
        <taxon>Endopterygota</taxon>
        <taxon>Hymenoptera</taxon>
        <taxon>Apocrita</taxon>
        <taxon>Aculeata</taxon>
        <taxon>Formicoidea</taxon>
        <taxon>Formicidae</taxon>
        <taxon>Formicinae</taxon>
        <taxon>Lasius</taxon>
        <taxon>Lasius</taxon>
    </lineage>
</organism>
<feature type="binding site" evidence="6">
    <location>
        <begin position="25"/>
        <end position="29"/>
    </location>
    <ligand>
        <name>ATP</name>
        <dbReference type="ChEBI" id="CHEBI:30616"/>
    </ligand>
</feature>
<dbReference type="GO" id="GO:0004111">
    <property type="term" value="F:creatine kinase activity"/>
    <property type="evidence" value="ECO:0007669"/>
    <property type="project" value="InterPro"/>
</dbReference>
<dbReference type="GO" id="GO:0046314">
    <property type="term" value="P:phosphocreatine biosynthetic process"/>
    <property type="evidence" value="ECO:0007669"/>
    <property type="project" value="InterPro"/>
</dbReference>
<keyword evidence="2 6" id="KW-0808">Transferase</keyword>
<dbReference type="AlphaFoldDB" id="A0A0J7KMK7"/>
<dbReference type="InterPro" id="IPR022414">
    <property type="entry name" value="ATP-guanido_PTrfase_cat"/>
</dbReference>
<comment type="similarity">
    <text evidence="6">Belongs to the ATP:guanido phosphotransferase family.</text>
</comment>
<evidence type="ECO:0000256" key="4">
    <source>
        <dbReference type="ARBA" id="ARBA00022777"/>
    </source>
</evidence>
<dbReference type="EMBL" id="LBMM01005353">
    <property type="protein sequence ID" value="KMQ91583.1"/>
    <property type="molecule type" value="Genomic_DNA"/>
</dbReference>
<dbReference type="STRING" id="67767.A0A0J7KMK7"/>
<accession>A0A0J7KMK7</accession>
<dbReference type="PANTHER" id="PTHR11547">
    <property type="entry name" value="ARGININE OR CREATINE KINASE"/>
    <property type="match status" value="1"/>
</dbReference>
<evidence type="ECO:0000313" key="9">
    <source>
        <dbReference type="Proteomes" id="UP000036403"/>
    </source>
</evidence>
<dbReference type="Pfam" id="PF00217">
    <property type="entry name" value="ATP-gua_Ptrans"/>
    <property type="match status" value="1"/>
</dbReference>
<keyword evidence="5 6" id="KW-0067">ATP-binding</keyword>
<dbReference type="Gene3D" id="3.30.590.10">
    <property type="entry name" value="Glutamine synthetase/guanido kinase, catalytic domain"/>
    <property type="match status" value="1"/>
</dbReference>
<gene>
    <name evidence="8" type="ORF">RF55_8530</name>
</gene>
<evidence type="ECO:0000256" key="5">
    <source>
        <dbReference type="ARBA" id="ARBA00022840"/>
    </source>
</evidence>
<dbReference type="Proteomes" id="UP000036403">
    <property type="component" value="Unassembled WGS sequence"/>
</dbReference>
<dbReference type="GO" id="GO:0004054">
    <property type="term" value="F:arginine kinase activity"/>
    <property type="evidence" value="ECO:0007669"/>
    <property type="project" value="UniProtKB-EC"/>
</dbReference>
<keyword evidence="4 6" id="KW-0418">Kinase</keyword>
<dbReference type="InterPro" id="IPR000749">
    <property type="entry name" value="ATP-guanido_PTrfase"/>
</dbReference>
<keyword evidence="9" id="KW-1185">Reference proteome</keyword>
<dbReference type="SUPFAM" id="SSF55931">
    <property type="entry name" value="Glutamine synthetase/guanido kinase"/>
    <property type="match status" value="1"/>
</dbReference>
<comment type="caution">
    <text evidence="8">The sequence shown here is derived from an EMBL/GenBank/DDBJ whole genome shotgun (WGS) entry which is preliminary data.</text>
</comment>